<organism evidence="3">
    <name type="scientific">Laccaria bicolor (strain S238N-H82 / ATCC MYA-4686)</name>
    <name type="common">Bicoloured deceiver</name>
    <name type="synonym">Laccaria laccata var. bicolor</name>
    <dbReference type="NCBI Taxonomy" id="486041"/>
    <lineage>
        <taxon>Eukaryota</taxon>
        <taxon>Fungi</taxon>
        <taxon>Dikarya</taxon>
        <taxon>Basidiomycota</taxon>
        <taxon>Agaricomycotina</taxon>
        <taxon>Agaricomycetes</taxon>
        <taxon>Agaricomycetidae</taxon>
        <taxon>Agaricales</taxon>
        <taxon>Agaricineae</taxon>
        <taxon>Hydnangiaceae</taxon>
        <taxon>Laccaria</taxon>
    </lineage>
</organism>
<protein>
    <submittedName>
        <fullName evidence="2">Predicted protein</fullName>
    </submittedName>
</protein>
<evidence type="ECO:0000313" key="2">
    <source>
        <dbReference type="EMBL" id="EDR09082.1"/>
    </source>
</evidence>
<dbReference type="AlphaFoldDB" id="B0D8I2"/>
<dbReference type="RefSeq" id="XP_001880395.1">
    <property type="nucleotide sequence ID" value="XM_001880360.1"/>
</dbReference>
<feature type="region of interest" description="Disordered" evidence="1">
    <location>
        <begin position="504"/>
        <end position="526"/>
    </location>
</feature>
<evidence type="ECO:0000256" key="1">
    <source>
        <dbReference type="SAM" id="MobiDB-lite"/>
    </source>
</evidence>
<evidence type="ECO:0000313" key="3">
    <source>
        <dbReference type="Proteomes" id="UP000001194"/>
    </source>
</evidence>
<proteinExistence type="predicted"/>
<dbReference type="EMBL" id="DS547100">
    <property type="protein sequence ID" value="EDR09082.1"/>
    <property type="molecule type" value="Genomic_DNA"/>
</dbReference>
<gene>
    <name evidence="2" type="ORF">LACBIDRAFT_296319</name>
</gene>
<keyword evidence="3" id="KW-1185">Reference proteome</keyword>
<sequence>MESLIHHLNPLATTTVRADTDAIWVGLNSDTSLIPDSAIIFRNLPDPGWSADDFSDSGQILPFDNTRDPDWYRFEEQWAPWTPTSFIAQQHPWYDLLETAVPVEERDGGWSMAEIQRREYSLDLTQVQACIRYIVDFDERVSRRMTVPGVFPTERLAKIYPTQKLVQINAAKAKRSALHSIRWLAWWTTIIVNWEKDLADSVVHQVSSILSTVKTRRGVICDLDRDWQTINIPLYLQHDIPFFYLWDFEARSDERFSCLNPSLNMTYWAVRQGTPLTLIPDLEEADINKIARQATTLDHFFQEIFAYQGTDEAPILHTYSAFIIDFEGWKRRPVKRDDATLASLTKFYHYKVLEEDGDKEYKTVVFWRWRKRLPCDEYLRRRYKAHLPGEEIAYLIREEFQFDYAPRTGTTYDRETGLITSRHNRQSPSLLERLGGNRSLQDRVSSDIRTDDMSADSCSGSTDEDLLFVRFVEVPEVLYHPRAVNSPAAWIRFNVKKLEQSRRQTSEARAARGIDPSPYRRSQSPARLSDPFFVSHERPEVMFRRMLKDESAKITYTESTWFAPGFAWNADFLETAYIFIPDIESEARLRYWANCWDTIGTIHRLLSTAIEHGLKFYLALPQDRLRQFRPIIVDSLDRTSASSLYTAGFQEPNLSPAENMATFCTLYLARMNDLLCRPHAQAFIGEGGQFSWIARRWTGVRLVEEFMSGPSIQVTVHNRGFYDSASQDASYLSHDAVSKQEKDLLLGYCTGINGCSGKWLFLPAEIFDNNFELWTGEWNAALDHIYGRLADDIARGKGKLRTKEKWKNWIRNNERGQHRPRYLPITQDFTDVMDGISRAGLRPTWHKQLLDDITFPEQRWD</sequence>
<dbReference type="InParanoid" id="B0D8I2"/>
<accession>B0D8I2</accession>
<dbReference type="OrthoDB" id="2963589at2759"/>
<dbReference type="KEGG" id="lbc:LACBIDRAFT_296319"/>
<dbReference type="Proteomes" id="UP000001194">
    <property type="component" value="Unassembled WGS sequence"/>
</dbReference>
<dbReference type="GeneID" id="6075933"/>
<reference evidence="2 3" key="1">
    <citation type="journal article" date="2008" name="Nature">
        <title>The genome of Laccaria bicolor provides insights into mycorrhizal symbiosis.</title>
        <authorList>
            <person name="Martin F."/>
            <person name="Aerts A."/>
            <person name="Ahren D."/>
            <person name="Brun A."/>
            <person name="Danchin E.G.J."/>
            <person name="Duchaussoy F."/>
            <person name="Gibon J."/>
            <person name="Kohler A."/>
            <person name="Lindquist E."/>
            <person name="Pereda V."/>
            <person name="Salamov A."/>
            <person name="Shapiro H.J."/>
            <person name="Wuyts J."/>
            <person name="Blaudez D."/>
            <person name="Buee M."/>
            <person name="Brokstein P."/>
            <person name="Canbaeck B."/>
            <person name="Cohen D."/>
            <person name="Courty P.E."/>
            <person name="Coutinho P.M."/>
            <person name="Delaruelle C."/>
            <person name="Detter J.C."/>
            <person name="Deveau A."/>
            <person name="DiFazio S."/>
            <person name="Duplessis S."/>
            <person name="Fraissinet-Tachet L."/>
            <person name="Lucic E."/>
            <person name="Frey-Klett P."/>
            <person name="Fourrey C."/>
            <person name="Feussner I."/>
            <person name="Gay G."/>
            <person name="Grimwood J."/>
            <person name="Hoegger P.J."/>
            <person name="Jain P."/>
            <person name="Kilaru S."/>
            <person name="Labbe J."/>
            <person name="Lin Y.C."/>
            <person name="Legue V."/>
            <person name="Le Tacon F."/>
            <person name="Marmeisse R."/>
            <person name="Melayah D."/>
            <person name="Montanini B."/>
            <person name="Muratet M."/>
            <person name="Nehls U."/>
            <person name="Niculita-Hirzel H."/>
            <person name="Oudot-Le Secq M.P."/>
            <person name="Peter M."/>
            <person name="Quesneville H."/>
            <person name="Rajashekar B."/>
            <person name="Reich M."/>
            <person name="Rouhier N."/>
            <person name="Schmutz J."/>
            <person name="Yin T."/>
            <person name="Chalot M."/>
            <person name="Henrissat B."/>
            <person name="Kuees U."/>
            <person name="Lucas S."/>
            <person name="Van de Peer Y."/>
            <person name="Podila G.K."/>
            <person name="Polle A."/>
            <person name="Pukkila P.J."/>
            <person name="Richardson P.M."/>
            <person name="Rouze P."/>
            <person name="Sanders I.R."/>
            <person name="Stajich J.E."/>
            <person name="Tunlid A."/>
            <person name="Tuskan G."/>
            <person name="Grigoriev I.V."/>
        </authorList>
    </citation>
    <scope>NUCLEOTIDE SEQUENCE [LARGE SCALE GENOMIC DNA]</scope>
    <source>
        <strain evidence="3">S238N-H82 / ATCC MYA-4686</strain>
    </source>
</reference>
<dbReference type="HOGENOM" id="CLU_016547_0_0_1"/>
<name>B0D8I2_LACBS</name>